<name>A0ABV7AP81_9GAMM</name>
<keyword evidence="3" id="KW-1185">Reference proteome</keyword>
<dbReference type="SUPFAM" id="SSF52833">
    <property type="entry name" value="Thioredoxin-like"/>
    <property type="match status" value="1"/>
</dbReference>
<dbReference type="Gene3D" id="3.40.30.10">
    <property type="entry name" value="Glutaredoxin"/>
    <property type="match status" value="1"/>
</dbReference>
<evidence type="ECO:0000259" key="1">
    <source>
        <dbReference type="PROSITE" id="PS50404"/>
    </source>
</evidence>
<reference evidence="3" key="1">
    <citation type="journal article" date="2019" name="Int. J. Syst. Evol. Microbiol.">
        <title>The Global Catalogue of Microorganisms (GCM) 10K type strain sequencing project: providing services to taxonomists for standard genome sequencing and annotation.</title>
        <authorList>
            <consortium name="The Broad Institute Genomics Platform"/>
            <consortium name="The Broad Institute Genome Sequencing Center for Infectious Disease"/>
            <person name="Wu L."/>
            <person name="Ma J."/>
        </authorList>
    </citation>
    <scope>NUCLEOTIDE SEQUENCE [LARGE SCALE GENOMIC DNA]</scope>
    <source>
        <strain evidence="3">KCTC 62195</strain>
    </source>
</reference>
<dbReference type="RefSeq" id="WP_377812825.1">
    <property type="nucleotide sequence ID" value="NZ_JBHRSJ010000005.1"/>
</dbReference>
<evidence type="ECO:0000313" key="2">
    <source>
        <dbReference type="EMBL" id="MFC2971239.1"/>
    </source>
</evidence>
<dbReference type="CDD" id="cd03049">
    <property type="entry name" value="GST_N_3"/>
    <property type="match status" value="1"/>
</dbReference>
<proteinExistence type="predicted"/>
<dbReference type="InterPro" id="IPR036249">
    <property type="entry name" value="Thioredoxin-like_sf"/>
</dbReference>
<sequence length="200" mass="21926">MMKLHLNATSPYARVARIVALEKGLGERLSLCWSDPWSDEAALLEANPVGRVPVLVTDDGGTIAESLLIAQYLDGLSDASPLLPRAGLARALHLAGLGQGLMDAAFNTVIMRKHHGREADQSVLGQRRLRAVERTLAVLERTYPQKEESAFSLGDIVVGVALDYLAFRMPETGWQDKHPGLRGSYSQLMRRLSFMETAFA</sequence>
<feature type="domain" description="GST N-terminal" evidence="1">
    <location>
        <begin position="1"/>
        <end position="81"/>
    </location>
</feature>
<dbReference type="PANTHER" id="PTHR43968:SF6">
    <property type="entry name" value="GLUTATHIONE S-TRANSFERASE OMEGA"/>
    <property type="match status" value="1"/>
</dbReference>
<dbReference type="Pfam" id="PF13410">
    <property type="entry name" value="GST_C_2"/>
    <property type="match status" value="1"/>
</dbReference>
<dbReference type="InterPro" id="IPR050983">
    <property type="entry name" value="GST_Omega/HSP26"/>
</dbReference>
<dbReference type="Gene3D" id="1.20.1050.10">
    <property type="match status" value="1"/>
</dbReference>
<gene>
    <name evidence="2" type="ORF">ACFOJE_03270</name>
</gene>
<dbReference type="InterPro" id="IPR036282">
    <property type="entry name" value="Glutathione-S-Trfase_C_sf"/>
</dbReference>
<accession>A0ABV7AP81</accession>
<dbReference type="Pfam" id="PF13409">
    <property type="entry name" value="GST_N_2"/>
    <property type="match status" value="1"/>
</dbReference>
<comment type="caution">
    <text evidence="2">The sequence shown here is derived from an EMBL/GenBank/DDBJ whole genome shotgun (WGS) entry which is preliminary data.</text>
</comment>
<dbReference type="InterPro" id="IPR004045">
    <property type="entry name" value="Glutathione_S-Trfase_N"/>
</dbReference>
<dbReference type="SUPFAM" id="SSF47616">
    <property type="entry name" value="GST C-terminal domain-like"/>
    <property type="match status" value="1"/>
</dbReference>
<dbReference type="PROSITE" id="PS50404">
    <property type="entry name" value="GST_NTER"/>
    <property type="match status" value="1"/>
</dbReference>
<protein>
    <submittedName>
        <fullName evidence="2">Glutathione S-transferase N-terminal domain-containing protein</fullName>
    </submittedName>
</protein>
<dbReference type="Proteomes" id="UP001595457">
    <property type="component" value="Unassembled WGS sequence"/>
</dbReference>
<evidence type="ECO:0000313" key="3">
    <source>
        <dbReference type="Proteomes" id="UP001595457"/>
    </source>
</evidence>
<dbReference type="PANTHER" id="PTHR43968">
    <property type="match status" value="1"/>
</dbReference>
<dbReference type="EMBL" id="JBHRSJ010000005">
    <property type="protein sequence ID" value="MFC2971239.1"/>
    <property type="molecule type" value="Genomic_DNA"/>
</dbReference>
<organism evidence="2 3">
    <name type="scientific">Azotobacter bryophylli</name>
    <dbReference type="NCBI Taxonomy" id="1986537"/>
    <lineage>
        <taxon>Bacteria</taxon>
        <taxon>Pseudomonadati</taxon>
        <taxon>Pseudomonadota</taxon>
        <taxon>Gammaproteobacteria</taxon>
        <taxon>Pseudomonadales</taxon>
        <taxon>Pseudomonadaceae</taxon>
        <taxon>Azotobacter</taxon>
    </lineage>
</organism>